<sequence length="89" mass="9884">MSKKLSTSNQPVTPALQYISENSSPISINLPATGYIRQAQLIPAIIPFSSATLWRKVKAGTFPAPVKLSERVTAWPVESIREWMLSRTK</sequence>
<dbReference type="AlphaFoldDB" id="A0A368L7E3"/>
<dbReference type="EMBL" id="QPGB01000001">
    <property type="protein sequence ID" value="RCS59590.1"/>
    <property type="molecule type" value="Genomic_DNA"/>
</dbReference>
<comment type="caution">
    <text evidence="1">The sequence shown here is derived from an EMBL/GenBank/DDBJ whole genome shotgun (WGS) entry which is preliminary data.</text>
</comment>
<dbReference type="InterPro" id="IPR010260">
    <property type="entry name" value="AlpA"/>
</dbReference>
<reference evidence="1 2" key="1">
    <citation type="journal article" date="2018" name="Int. J. Syst. Evol. Microbiol.">
        <title>Parvibium lacunae gen. nov., sp. nov., a new member of the family Alcaligenaceae isolated from a freshwater pond.</title>
        <authorList>
            <person name="Chen W.M."/>
            <person name="Xie P.B."/>
            <person name="Hsu M.Y."/>
            <person name="Sheu S.Y."/>
        </authorList>
    </citation>
    <scope>NUCLEOTIDE SEQUENCE [LARGE SCALE GENOMIC DNA]</scope>
    <source>
        <strain evidence="1 2">KMB9</strain>
    </source>
</reference>
<dbReference type="RefSeq" id="WP_114401740.1">
    <property type="nucleotide sequence ID" value="NZ_QPGB01000001.1"/>
</dbReference>
<accession>A0A368L7E3</accession>
<organism evidence="1 2">
    <name type="scientific">Parvibium lacunae</name>
    <dbReference type="NCBI Taxonomy" id="1888893"/>
    <lineage>
        <taxon>Bacteria</taxon>
        <taxon>Pseudomonadati</taxon>
        <taxon>Pseudomonadota</taxon>
        <taxon>Betaproteobacteria</taxon>
        <taxon>Burkholderiales</taxon>
        <taxon>Alcaligenaceae</taxon>
        <taxon>Parvibium</taxon>
    </lineage>
</organism>
<gene>
    <name evidence="1" type="ORF">DU000_02405</name>
</gene>
<evidence type="ECO:0000313" key="2">
    <source>
        <dbReference type="Proteomes" id="UP000252357"/>
    </source>
</evidence>
<proteinExistence type="predicted"/>
<dbReference type="OrthoDB" id="8527558at2"/>
<name>A0A368L7E3_9BURK</name>
<protein>
    <submittedName>
        <fullName evidence="1">AlpA family phage regulatory protein</fullName>
    </submittedName>
</protein>
<dbReference type="Proteomes" id="UP000252357">
    <property type="component" value="Unassembled WGS sequence"/>
</dbReference>
<dbReference type="Pfam" id="PF05930">
    <property type="entry name" value="Phage_AlpA"/>
    <property type="match status" value="1"/>
</dbReference>
<dbReference type="Gene3D" id="1.10.238.160">
    <property type="match status" value="1"/>
</dbReference>
<evidence type="ECO:0000313" key="1">
    <source>
        <dbReference type="EMBL" id="RCS59590.1"/>
    </source>
</evidence>
<keyword evidence="2" id="KW-1185">Reference proteome</keyword>